<feature type="compositionally biased region" description="Polar residues" evidence="1">
    <location>
        <begin position="1"/>
        <end position="12"/>
    </location>
</feature>
<gene>
    <name evidence="2" type="ORF">CRG98_034638</name>
</gene>
<keyword evidence="3" id="KW-1185">Reference proteome</keyword>
<evidence type="ECO:0000313" key="3">
    <source>
        <dbReference type="Proteomes" id="UP000233551"/>
    </source>
</evidence>
<organism evidence="2 3">
    <name type="scientific">Punica granatum</name>
    <name type="common">Pomegranate</name>
    <dbReference type="NCBI Taxonomy" id="22663"/>
    <lineage>
        <taxon>Eukaryota</taxon>
        <taxon>Viridiplantae</taxon>
        <taxon>Streptophyta</taxon>
        <taxon>Embryophyta</taxon>
        <taxon>Tracheophyta</taxon>
        <taxon>Spermatophyta</taxon>
        <taxon>Magnoliopsida</taxon>
        <taxon>eudicotyledons</taxon>
        <taxon>Gunneridae</taxon>
        <taxon>Pentapetalae</taxon>
        <taxon>rosids</taxon>
        <taxon>malvids</taxon>
        <taxon>Myrtales</taxon>
        <taxon>Lythraceae</taxon>
        <taxon>Punica</taxon>
    </lineage>
</organism>
<evidence type="ECO:0000313" key="2">
    <source>
        <dbReference type="EMBL" id="PKI44943.1"/>
    </source>
</evidence>
<accession>A0A2I0IML4</accession>
<comment type="caution">
    <text evidence="2">The sequence shown here is derived from an EMBL/GenBank/DDBJ whole genome shotgun (WGS) entry which is preliminary data.</text>
</comment>
<feature type="region of interest" description="Disordered" evidence="1">
    <location>
        <begin position="1"/>
        <end position="21"/>
    </location>
</feature>
<evidence type="ECO:0000256" key="1">
    <source>
        <dbReference type="SAM" id="MobiDB-lite"/>
    </source>
</evidence>
<dbReference type="EMBL" id="PGOL01002817">
    <property type="protein sequence ID" value="PKI44943.1"/>
    <property type="molecule type" value="Genomic_DNA"/>
</dbReference>
<sequence>MDTKSWTRSPKSSKAGHKVRKVIKTDTKSEKADATPNVLICRRPASLLGRLLVALPDVGSVARAIVACWGMPRPQCEASKAPVGHVRAYRDTLSDALAALSIIRRARRLRTLLVRLSSAGESIEDPVGVDKLVVSHGETIVRTMCGGLGVSEKLALPRKVDRPSGHGSPCRGGRVKVAVGLPAKEVCRSWFVETRWDPRVLMDFVEARARGRARKDSSGTQADSMDCSSKPSWRMAWSSCTMYGFSATGTVLSRDGAPRFKGVNSLKPSGILFEG</sequence>
<reference evidence="2 3" key="1">
    <citation type="submission" date="2017-11" db="EMBL/GenBank/DDBJ databases">
        <title>De-novo sequencing of pomegranate (Punica granatum L.) genome.</title>
        <authorList>
            <person name="Akparov Z."/>
            <person name="Amiraslanov A."/>
            <person name="Hajiyeva S."/>
            <person name="Abbasov M."/>
            <person name="Kaur K."/>
            <person name="Hamwieh A."/>
            <person name="Solovyev V."/>
            <person name="Salamov A."/>
            <person name="Braich B."/>
            <person name="Kosarev P."/>
            <person name="Mahmoud A."/>
            <person name="Hajiyev E."/>
            <person name="Babayeva S."/>
            <person name="Izzatullayeva V."/>
            <person name="Mammadov A."/>
            <person name="Mammadov A."/>
            <person name="Sharifova S."/>
            <person name="Ojaghi J."/>
            <person name="Eynullazada K."/>
            <person name="Bayramov B."/>
            <person name="Abdulazimova A."/>
            <person name="Shahmuradov I."/>
        </authorList>
    </citation>
    <scope>NUCLEOTIDE SEQUENCE [LARGE SCALE GENOMIC DNA]</scope>
    <source>
        <strain evidence="3">cv. AG2017</strain>
        <tissue evidence="2">Leaf</tissue>
    </source>
</reference>
<name>A0A2I0IML4_PUNGR</name>
<proteinExistence type="predicted"/>
<dbReference type="Proteomes" id="UP000233551">
    <property type="component" value="Unassembled WGS sequence"/>
</dbReference>
<dbReference type="AlphaFoldDB" id="A0A2I0IML4"/>
<protein>
    <submittedName>
        <fullName evidence="2">Uncharacterized protein</fullName>
    </submittedName>
</protein>